<evidence type="ECO:0000256" key="2">
    <source>
        <dbReference type="ARBA" id="ARBA00022723"/>
    </source>
</evidence>
<comment type="caution">
    <text evidence="8">The sequence shown here is derived from an EMBL/GenBank/DDBJ whole genome shotgun (WGS) entry which is preliminary data.</text>
</comment>
<protein>
    <submittedName>
        <fullName evidence="8">Molybdopterin-synthase adenylyltransferase</fullName>
        <ecNumber evidence="8">2.7.7.80</ecNumber>
    </submittedName>
</protein>
<dbReference type="InterPro" id="IPR000594">
    <property type="entry name" value="ThiF_NAD_FAD-bd"/>
</dbReference>
<dbReference type="Pfam" id="PF14464">
    <property type="entry name" value="Prok-JAB"/>
    <property type="match status" value="1"/>
</dbReference>
<dbReference type="SUPFAM" id="SSF69572">
    <property type="entry name" value="Activating enzymes of the ubiquitin-like proteins"/>
    <property type="match status" value="1"/>
</dbReference>
<dbReference type="InterPro" id="IPR035985">
    <property type="entry name" value="Ubiquitin-activating_enz"/>
</dbReference>
<keyword evidence="8" id="KW-0548">Nucleotidyltransferase</keyword>
<dbReference type="Pfam" id="PF00899">
    <property type="entry name" value="ThiF"/>
    <property type="match status" value="1"/>
</dbReference>
<organism evidence="8 9">
    <name type="scientific">Bradyrhizobium ivorense</name>
    <dbReference type="NCBI Taxonomy" id="2511166"/>
    <lineage>
        <taxon>Bacteria</taxon>
        <taxon>Pseudomonadati</taxon>
        <taxon>Pseudomonadota</taxon>
        <taxon>Alphaproteobacteria</taxon>
        <taxon>Hyphomicrobiales</taxon>
        <taxon>Nitrobacteraceae</taxon>
        <taxon>Bradyrhizobium</taxon>
    </lineage>
</organism>
<dbReference type="InterPro" id="IPR025701">
    <property type="entry name" value="UBQ-conjugat_E2_E"/>
</dbReference>
<evidence type="ECO:0000256" key="5">
    <source>
        <dbReference type="ARBA" id="ARBA00023049"/>
    </source>
</evidence>
<dbReference type="GO" id="GO:0008641">
    <property type="term" value="F:ubiquitin-like modifier activating enzyme activity"/>
    <property type="evidence" value="ECO:0007669"/>
    <property type="project" value="InterPro"/>
</dbReference>
<dbReference type="GO" id="GO:0061503">
    <property type="term" value="F:tRNA threonylcarbamoyladenosine dehydratase"/>
    <property type="evidence" value="ECO:0007669"/>
    <property type="project" value="TreeGrafter"/>
</dbReference>
<dbReference type="InterPro" id="IPR028090">
    <property type="entry name" value="JAB_dom_prok"/>
</dbReference>
<dbReference type="Pfam" id="PF14462">
    <property type="entry name" value="Prok-E2_E"/>
    <property type="match status" value="1"/>
</dbReference>
<evidence type="ECO:0000313" key="9">
    <source>
        <dbReference type="Proteomes" id="UP000328092"/>
    </source>
</evidence>
<dbReference type="Gene3D" id="3.40.140.10">
    <property type="entry name" value="Cytidine Deaminase, domain 2"/>
    <property type="match status" value="1"/>
</dbReference>
<dbReference type="Proteomes" id="UP000328092">
    <property type="component" value="Unassembled WGS sequence"/>
</dbReference>
<evidence type="ECO:0000259" key="7">
    <source>
        <dbReference type="Pfam" id="PF14464"/>
    </source>
</evidence>
<name>A0A508T8I7_9BRAD</name>
<keyword evidence="9" id="KW-1185">Reference proteome</keyword>
<dbReference type="GO" id="GO:0006508">
    <property type="term" value="P:proteolysis"/>
    <property type="evidence" value="ECO:0007669"/>
    <property type="project" value="UniProtKB-KW"/>
</dbReference>
<dbReference type="EC" id="2.7.7.80" evidence="8"/>
<sequence length="590" mass="63523">MLPPIDQGHLQARAPGHVVSLDGGMIAIVIPSFPLPNGFTAAAADLMLRLAPGYPDVQPDMWWFAPAVRRTDGQPIAATESREVYLWPHLAALVAPPQPWPVAVRNRFARELPGAGPEGTRGRREGPRRMTTTLVLPGTLADEIATAAHNPLECAGVLLARRVDVGGEDRLLGRSLHWVPQAAYKEQSPHHMMIRSEGYVGALGAAEADGAIPIWFHTHPGEGGVPLPSKHDRQVDRDIADLFQLRSGSGVYATLIASPRGERFAFSGELTPEGGPTTLIDRVWIVGERWRLIQNFARQASAPDVIFDRNVRAFGSDIQAVLGDLRVAIVGSGGTGSAVAEQLVRLGVRHLLLIDNDTLSESNVTRVYGSTPDDISKAKVEVLRSHLTRIAPNLVGSTIQGMTTFKSIAKALRAVDLVFGCTDDNAGRLVLSRLSTFLLTPVIDVGILLSSDRNGALIGIDGRITTLTPGAGCLVCRNRVDMARAAAEMRTPEERKKLADEGYAPALRQVEPAVVAFTTAVAAAAVNELLDRLIGYGPAERPTETLLRLHEREISTNRAVPRDGHYCHPGTGKWGAGDEEPFLGQLWGAE</sequence>
<evidence type="ECO:0000256" key="3">
    <source>
        <dbReference type="ARBA" id="ARBA00022801"/>
    </source>
</evidence>
<proteinExistence type="predicted"/>
<keyword evidence="3" id="KW-0378">Hydrolase</keyword>
<reference evidence="8" key="1">
    <citation type="submission" date="2019-02" db="EMBL/GenBank/DDBJ databases">
        <authorList>
            <person name="Pothier F.J."/>
        </authorList>
    </citation>
    <scope>NUCLEOTIDE SEQUENCE</scope>
    <source>
        <strain evidence="8">CI-1B</strain>
    </source>
</reference>
<dbReference type="Gene3D" id="3.40.50.720">
    <property type="entry name" value="NAD(P)-binding Rossmann-like Domain"/>
    <property type="match status" value="1"/>
</dbReference>
<evidence type="ECO:0000313" key="8">
    <source>
        <dbReference type="EMBL" id="VIO70446.1"/>
    </source>
</evidence>
<evidence type="ECO:0000256" key="4">
    <source>
        <dbReference type="ARBA" id="ARBA00022833"/>
    </source>
</evidence>
<feature type="domain" description="JAB" evidence="7">
    <location>
        <begin position="148"/>
        <end position="247"/>
    </location>
</feature>
<keyword evidence="8" id="KW-0808">Transferase</keyword>
<dbReference type="PANTHER" id="PTHR43267:SF1">
    <property type="entry name" value="TRNA THREONYLCARBAMOYLADENOSINE DEHYDRATASE"/>
    <property type="match status" value="1"/>
</dbReference>
<evidence type="ECO:0000259" key="6">
    <source>
        <dbReference type="Pfam" id="PF00899"/>
    </source>
</evidence>
<dbReference type="InterPro" id="IPR045886">
    <property type="entry name" value="ThiF/MoeB/HesA"/>
</dbReference>
<keyword evidence="4" id="KW-0862">Zinc</keyword>
<dbReference type="CDD" id="cd01483">
    <property type="entry name" value="E1_enzyme_family"/>
    <property type="match status" value="1"/>
</dbReference>
<dbReference type="PANTHER" id="PTHR43267">
    <property type="entry name" value="TRNA THREONYLCARBAMOYLADENOSINE DEHYDRATASE"/>
    <property type="match status" value="1"/>
</dbReference>
<dbReference type="AlphaFoldDB" id="A0A508T8I7"/>
<dbReference type="GO" id="GO:0046872">
    <property type="term" value="F:metal ion binding"/>
    <property type="evidence" value="ECO:0007669"/>
    <property type="project" value="UniProtKB-KW"/>
</dbReference>
<dbReference type="EMBL" id="CAADFC020000011">
    <property type="protein sequence ID" value="VIO70446.1"/>
    <property type="molecule type" value="Genomic_DNA"/>
</dbReference>
<accession>A0A508T8I7</accession>
<keyword evidence="2" id="KW-0479">Metal-binding</keyword>
<dbReference type="GO" id="GO:0061504">
    <property type="term" value="P:cyclic threonylcarbamoyladenosine biosynthetic process"/>
    <property type="evidence" value="ECO:0007669"/>
    <property type="project" value="TreeGrafter"/>
</dbReference>
<gene>
    <name evidence="8" type="primary">moeB_1</name>
    <name evidence="8" type="ORF">CI1B_31000</name>
</gene>
<dbReference type="GO" id="GO:0008237">
    <property type="term" value="F:metallopeptidase activity"/>
    <property type="evidence" value="ECO:0007669"/>
    <property type="project" value="UniProtKB-KW"/>
</dbReference>
<dbReference type="GO" id="GO:0061605">
    <property type="term" value="F:molybdopterin-synthase adenylyltransferase activity"/>
    <property type="evidence" value="ECO:0007669"/>
    <property type="project" value="UniProtKB-EC"/>
</dbReference>
<keyword evidence="1" id="KW-0645">Protease</keyword>
<feature type="domain" description="THIF-type NAD/FAD binding fold" evidence="6">
    <location>
        <begin position="308"/>
        <end position="555"/>
    </location>
</feature>
<evidence type="ECO:0000256" key="1">
    <source>
        <dbReference type="ARBA" id="ARBA00022670"/>
    </source>
</evidence>
<keyword evidence="5" id="KW-0482">Metalloprotease</keyword>